<reference evidence="8" key="1">
    <citation type="submission" date="2023-03" db="EMBL/GenBank/DDBJ databases">
        <title>Massive genome expansion in bonnet fungi (Mycena s.s.) driven by repeated elements and novel gene families across ecological guilds.</title>
        <authorList>
            <consortium name="Lawrence Berkeley National Laboratory"/>
            <person name="Harder C.B."/>
            <person name="Miyauchi S."/>
            <person name="Viragh M."/>
            <person name="Kuo A."/>
            <person name="Thoen E."/>
            <person name="Andreopoulos B."/>
            <person name="Lu D."/>
            <person name="Skrede I."/>
            <person name="Drula E."/>
            <person name="Henrissat B."/>
            <person name="Morin E."/>
            <person name="Kohler A."/>
            <person name="Barry K."/>
            <person name="LaButti K."/>
            <person name="Morin E."/>
            <person name="Salamov A."/>
            <person name="Lipzen A."/>
            <person name="Mereny Z."/>
            <person name="Hegedus B."/>
            <person name="Baldrian P."/>
            <person name="Stursova M."/>
            <person name="Weitz H."/>
            <person name="Taylor A."/>
            <person name="Grigoriev I.V."/>
            <person name="Nagy L.G."/>
            <person name="Martin F."/>
            <person name="Kauserud H."/>
        </authorList>
    </citation>
    <scope>NUCLEOTIDE SEQUENCE</scope>
    <source>
        <strain evidence="8">9284</strain>
    </source>
</reference>
<dbReference type="InterPro" id="IPR011032">
    <property type="entry name" value="GroES-like_sf"/>
</dbReference>
<keyword evidence="9" id="KW-1185">Reference proteome</keyword>
<dbReference type="SUPFAM" id="SSF50129">
    <property type="entry name" value="GroES-like"/>
    <property type="match status" value="1"/>
</dbReference>
<evidence type="ECO:0000256" key="1">
    <source>
        <dbReference type="ARBA" id="ARBA00001947"/>
    </source>
</evidence>
<sequence length="352" mass="37446">MTSTPQTMLAARYVPGNEKLVLDRAYPIRELKDNEVLLKMVAAGVCHSDTALLSGVGLDTRTSPTLVGDRCLHRYGYVMGHEACGMPVKLGAKVDKHQIHLGQLYSALNLNGCTHGLNGASALLNSFGIGNHGSYAEYYITTSDLLVPVPEGVPPAVAAIASDAGVTAYHAVHHAAQVLIYGVGGVGHLAVQYAKHFGATVYVCDFKPAARQLALELGATEAFDWIELNKRLTAGFTVNTTIDFVATNQTFTTAMATVARNAVDFPVSPRVVLVGISAENLVFNTLAILSSEVQIIGSSYGPRSALVAALDLFAKGTVRAHVSEHPLENVNQIIEELRASDVLGRKVVVARM</sequence>
<dbReference type="PANTHER" id="PTHR42940">
    <property type="entry name" value="ALCOHOL DEHYDROGENASE 1-RELATED"/>
    <property type="match status" value="1"/>
</dbReference>
<evidence type="ECO:0000256" key="3">
    <source>
        <dbReference type="ARBA" id="ARBA00022723"/>
    </source>
</evidence>
<comment type="cofactor">
    <cofactor evidence="1 6">
        <name>Zn(2+)</name>
        <dbReference type="ChEBI" id="CHEBI:29105"/>
    </cofactor>
</comment>
<feature type="domain" description="Enoyl reductase (ER)" evidence="7">
    <location>
        <begin position="16"/>
        <end position="348"/>
    </location>
</feature>
<dbReference type="SMART" id="SM00829">
    <property type="entry name" value="PKS_ER"/>
    <property type="match status" value="1"/>
</dbReference>
<keyword evidence="5" id="KW-0560">Oxidoreductase</keyword>
<dbReference type="EMBL" id="JARKIF010000033">
    <property type="protein sequence ID" value="KAJ7611199.1"/>
    <property type="molecule type" value="Genomic_DNA"/>
</dbReference>
<dbReference type="InterPro" id="IPR002328">
    <property type="entry name" value="ADH_Zn_CS"/>
</dbReference>
<dbReference type="Proteomes" id="UP001221142">
    <property type="component" value="Unassembled WGS sequence"/>
</dbReference>
<dbReference type="Pfam" id="PF00107">
    <property type="entry name" value="ADH_zinc_N"/>
    <property type="match status" value="1"/>
</dbReference>
<dbReference type="AlphaFoldDB" id="A0AAD7B5H3"/>
<evidence type="ECO:0000256" key="4">
    <source>
        <dbReference type="ARBA" id="ARBA00022833"/>
    </source>
</evidence>
<dbReference type="GO" id="GO:0008270">
    <property type="term" value="F:zinc ion binding"/>
    <property type="evidence" value="ECO:0007669"/>
    <property type="project" value="InterPro"/>
</dbReference>
<dbReference type="PROSITE" id="PS00059">
    <property type="entry name" value="ADH_ZINC"/>
    <property type="match status" value="1"/>
</dbReference>
<dbReference type="InterPro" id="IPR020843">
    <property type="entry name" value="ER"/>
</dbReference>
<evidence type="ECO:0000256" key="6">
    <source>
        <dbReference type="RuleBase" id="RU361277"/>
    </source>
</evidence>
<evidence type="ECO:0000313" key="8">
    <source>
        <dbReference type="EMBL" id="KAJ7611199.1"/>
    </source>
</evidence>
<dbReference type="GO" id="GO:0016491">
    <property type="term" value="F:oxidoreductase activity"/>
    <property type="evidence" value="ECO:0007669"/>
    <property type="project" value="UniProtKB-KW"/>
</dbReference>
<dbReference type="Gene3D" id="3.40.50.720">
    <property type="entry name" value="NAD(P)-binding Rossmann-like Domain"/>
    <property type="match status" value="1"/>
</dbReference>
<name>A0AAD7B5H3_9AGAR</name>
<evidence type="ECO:0000313" key="9">
    <source>
        <dbReference type="Proteomes" id="UP001221142"/>
    </source>
</evidence>
<comment type="similarity">
    <text evidence="2 6">Belongs to the zinc-containing alcohol dehydrogenase family.</text>
</comment>
<keyword evidence="3 6" id="KW-0479">Metal-binding</keyword>
<evidence type="ECO:0000256" key="2">
    <source>
        <dbReference type="ARBA" id="ARBA00008072"/>
    </source>
</evidence>
<gene>
    <name evidence="8" type="ORF">FB45DRAFT_1119805</name>
</gene>
<evidence type="ECO:0000259" key="7">
    <source>
        <dbReference type="SMART" id="SM00829"/>
    </source>
</evidence>
<dbReference type="InterPro" id="IPR013154">
    <property type="entry name" value="ADH-like_N"/>
</dbReference>
<evidence type="ECO:0000256" key="5">
    <source>
        <dbReference type="ARBA" id="ARBA00023002"/>
    </source>
</evidence>
<dbReference type="InterPro" id="IPR036291">
    <property type="entry name" value="NAD(P)-bd_dom_sf"/>
</dbReference>
<proteinExistence type="inferred from homology"/>
<dbReference type="Pfam" id="PF08240">
    <property type="entry name" value="ADH_N"/>
    <property type="match status" value="1"/>
</dbReference>
<organism evidence="8 9">
    <name type="scientific">Roridomyces roridus</name>
    <dbReference type="NCBI Taxonomy" id="1738132"/>
    <lineage>
        <taxon>Eukaryota</taxon>
        <taxon>Fungi</taxon>
        <taxon>Dikarya</taxon>
        <taxon>Basidiomycota</taxon>
        <taxon>Agaricomycotina</taxon>
        <taxon>Agaricomycetes</taxon>
        <taxon>Agaricomycetidae</taxon>
        <taxon>Agaricales</taxon>
        <taxon>Marasmiineae</taxon>
        <taxon>Mycenaceae</taxon>
        <taxon>Roridomyces</taxon>
    </lineage>
</organism>
<dbReference type="PANTHER" id="PTHR42940:SF8">
    <property type="entry name" value="VACUOLAR PROTEIN SORTING-ASSOCIATED PROTEIN 11"/>
    <property type="match status" value="1"/>
</dbReference>
<dbReference type="SUPFAM" id="SSF51735">
    <property type="entry name" value="NAD(P)-binding Rossmann-fold domains"/>
    <property type="match status" value="1"/>
</dbReference>
<comment type="caution">
    <text evidence="8">The sequence shown here is derived from an EMBL/GenBank/DDBJ whole genome shotgun (WGS) entry which is preliminary data.</text>
</comment>
<accession>A0AAD7B5H3</accession>
<dbReference type="Gene3D" id="3.90.180.10">
    <property type="entry name" value="Medium-chain alcohol dehydrogenases, catalytic domain"/>
    <property type="match status" value="1"/>
</dbReference>
<keyword evidence="4 6" id="KW-0862">Zinc</keyword>
<dbReference type="InterPro" id="IPR013149">
    <property type="entry name" value="ADH-like_C"/>
</dbReference>
<protein>
    <submittedName>
        <fullName evidence="8">Chaperonin 10-like protein</fullName>
    </submittedName>
</protein>